<organism evidence="1">
    <name type="scientific">uncultured Caudovirales phage</name>
    <dbReference type="NCBI Taxonomy" id="2100421"/>
    <lineage>
        <taxon>Viruses</taxon>
        <taxon>Duplodnaviria</taxon>
        <taxon>Heunggongvirae</taxon>
        <taxon>Uroviricota</taxon>
        <taxon>Caudoviricetes</taxon>
        <taxon>Peduoviridae</taxon>
        <taxon>Maltschvirus</taxon>
        <taxon>Maltschvirus maltsch</taxon>
    </lineage>
</organism>
<dbReference type="PANTHER" id="PTHR30244">
    <property type="entry name" value="TRANSAMINASE"/>
    <property type="match status" value="1"/>
</dbReference>
<accession>A0A6J5MGZ6</accession>
<dbReference type="InterPro" id="IPR015421">
    <property type="entry name" value="PyrdxlP-dep_Trfase_major"/>
</dbReference>
<reference evidence="1" key="1">
    <citation type="submission" date="2020-04" db="EMBL/GenBank/DDBJ databases">
        <authorList>
            <person name="Chiriac C."/>
            <person name="Salcher M."/>
            <person name="Ghai R."/>
            <person name="Kavagutti S V."/>
        </authorList>
    </citation>
    <scope>NUCLEOTIDE SEQUENCE</scope>
</reference>
<evidence type="ECO:0000313" key="1">
    <source>
        <dbReference type="EMBL" id="CAB4142979.1"/>
    </source>
</evidence>
<dbReference type="SUPFAM" id="SSF53383">
    <property type="entry name" value="PLP-dependent transferases"/>
    <property type="match status" value="1"/>
</dbReference>
<dbReference type="InterPro" id="IPR015424">
    <property type="entry name" value="PyrdxlP-dep_Trfase"/>
</dbReference>
<dbReference type="PIRSF" id="PIRSF000390">
    <property type="entry name" value="PLP_StrS"/>
    <property type="match status" value="1"/>
</dbReference>
<dbReference type="InterPro" id="IPR015422">
    <property type="entry name" value="PyrdxlP-dep_Trfase_small"/>
</dbReference>
<dbReference type="Gene3D" id="3.40.640.10">
    <property type="entry name" value="Type I PLP-dependent aspartate aminotransferase-like (Major domain)"/>
    <property type="match status" value="1"/>
</dbReference>
<dbReference type="GO" id="GO:0008483">
    <property type="term" value="F:transaminase activity"/>
    <property type="evidence" value="ECO:0007669"/>
    <property type="project" value="TreeGrafter"/>
</dbReference>
<dbReference type="Pfam" id="PF01041">
    <property type="entry name" value="DegT_DnrJ_EryC1"/>
    <property type="match status" value="1"/>
</dbReference>
<dbReference type="PANTHER" id="PTHR30244:SF34">
    <property type="entry name" value="DTDP-4-AMINO-4,6-DIDEOXYGALACTOSE TRANSAMINASE"/>
    <property type="match status" value="1"/>
</dbReference>
<dbReference type="EMBL" id="LR796421">
    <property type="protein sequence ID" value="CAB4142979.1"/>
    <property type="molecule type" value="Genomic_DNA"/>
</dbReference>
<name>A0A6J5MGZ6_9CAUD</name>
<dbReference type="GO" id="GO:0000271">
    <property type="term" value="P:polysaccharide biosynthetic process"/>
    <property type="evidence" value="ECO:0007669"/>
    <property type="project" value="TreeGrafter"/>
</dbReference>
<proteinExistence type="predicted"/>
<dbReference type="CDD" id="cd00616">
    <property type="entry name" value="AHBA_syn"/>
    <property type="match status" value="1"/>
</dbReference>
<dbReference type="GO" id="GO:0030170">
    <property type="term" value="F:pyridoxal phosphate binding"/>
    <property type="evidence" value="ECO:0007669"/>
    <property type="project" value="TreeGrafter"/>
</dbReference>
<protein>
    <submittedName>
        <fullName evidence="1">WecE Predicted pyridoxal phosphate-dependent enzyme apparently involved in regulation of cell wall biogenesis</fullName>
    </submittedName>
</protein>
<dbReference type="Gene3D" id="3.90.1150.10">
    <property type="entry name" value="Aspartate Aminotransferase, domain 1"/>
    <property type="match status" value="1"/>
</dbReference>
<gene>
    <name evidence="1" type="ORF">UFOVP450_50</name>
</gene>
<sequence>MKAKNYPIFKVHIDVDGALENLKSVLTSGFLNEGEYVTQFTEFLNGYLDHKNVVLLNSCTSALTLALKLAGVSFGDEVITTSMTCVATNTPISNLGAKLVWCDIDRETGNMDPLKIESLITEKTKAILCVNWAGLPCDLEALQSICKKHSIKLIQDAAHSFGAKYNEQHICHYADYTCYSFQAIKHITTGDGGALICNSEYDFERAKKLKWFGIDREATKDEKGEWKGQRWEVDIAEAGYKFHMNNISAAIGLSQIPHIDTILQSHIDNANLYDKLFKDNPHIKPLKFLKNTKPAHWVYTVLLDESIDRNDILEKLNKQNIGAGVVHIPCDGYECFSESRSDLPNTKYFYDHQISLPCGWWLDEEDITFITNTLLSNI</sequence>
<dbReference type="InterPro" id="IPR000653">
    <property type="entry name" value="DegT/StrS_aminotransferase"/>
</dbReference>